<name>A0AA42R1S5_ENTCL</name>
<dbReference type="AlphaFoldDB" id="A0AA42R1S5"/>
<organism evidence="1 2">
    <name type="scientific">Enterobacter cloacae</name>
    <dbReference type="NCBI Taxonomy" id="550"/>
    <lineage>
        <taxon>Bacteria</taxon>
        <taxon>Pseudomonadati</taxon>
        <taxon>Pseudomonadota</taxon>
        <taxon>Gammaproteobacteria</taxon>
        <taxon>Enterobacterales</taxon>
        <taxon>Enterobacteriaceae</taxon>
        <taxon>Enterobacter</taxon>
        <taxon>Enterobacter cloacae complex</taxon>
    </lineage>
</organism>
<sequence>MKALKFGLVGIVVVYLLINASKSQEIKNEDIPAFAKSESNEWLANTLGQPGEDVIKSSTYYLKREMPEDDIVYGYLCGTITTGERFFTEISINKRKHSSGIFKNMVFDKRNAKTFNNIWNANCK</sequence>
<dbReference type="EMBL" id="JAOCIY010000056">
    <property type="protein sequence ID" value="MDH1481308.1"/>
    <property type="molecule type" value="Genomic_DNA"/>
</dbReference>
<protein>
    <submittedName>
        <fullName evidence="1">Uncharacterized protein</fullName>
    </submittedName>
</protein>
<proteinExistence type="predicted"/>
<accession>A0AA42R1S5</accession>
<evidence type="ECO:0000313" key="1">
    <source>
        <dbReference type="EMBL" id="MDH1481308.1"/>
    </source>
</evidence>
<dbReference type="RefSeq" id="WP_280022493.1">
    <property type="nucleotide sequence ID" value="NZ_JAOCIY010000056.1"/>
</dbReference>
<dbReference type="Proteomes" id="UP001161707">
    <property type="component" value="Unassembled WGS sequence"/>
</dbReference>
<reference evidence="1" key="1">
    <citation type="submission" date="2022-09" db="EMBL/GenBank/DDBJ databases">
        <title>Intensive care unit water sources are persistently colonized with multi-drug resistant bacteria and are the site of extensive horizontal gene transfer of antibiotic resistance genes.</title>
        <authorList>
            <person name="Diorio-Toth L."/>
        </authorList>
    </citation>
    <scope>NUCLEOTIDE SEQUENCE</scope>
    <source>
        <strain evidence="1">GD03711</strain>
    </source>
</reference>
<evidence type="ECO:0000313" key="2">
    <source>
        <dbReference type="Proteomes" id="UP001161707"/>
    </source>
</evidence>
<comment type="caution">
    <text evidence="1">The sequence shown here is derived from an EMBL/GenBank/DDBJ whole genome shotgun (WGS) entry which is preliminary data.</text>
</comment>
<gene>
    <name evidence="1" type="ORF">N5E88_17740</name>
</gene>